<dbReference type="NCBIfam" id="TIGR04269">
    <property type="entry name" value="SAM_SPASM_FxsB"/>
    <property type="match status" value="1"/>
</dbReference>
<feature type="region of interest" description="Disordered" evidence="5">
    <location>
        <begin position="130"/>
        <end position="151"/>
    </location>
</feature>
<dbReference type="Gene3D" id="3.20.20.70">
    <property type="entry name" value="Aldolase class I"/>
    <property type="match status" value="1"/>
</dbReference>
<dbReference type="GO" id="GO:0051536">
    <property type="term" value="F:iron-sulfur cluster binding"/>
    <property type="evidence" value="ECO:0007669"/>
    <property type="project" value="UniProtKB-KW"/>
</dbReference>
<dbReference type="Proteomes" id="UP000185696">
    <property type="component" value="Unassembled WGS sequence"/>
</dbReference>
<protein>
    <submittedName>
        <fullName evidence="7">Radical SAM protein</fullName>
    </submittedName>
</protein>
<dbReference type="EMBL" id="MSIF01000003">
    <property type="protein sequence ID" value="OLF12356.1"/>
    <property type="molecule type" value="Genomic_DNA"/>
</dbReference>
<accession>A0A7Z1B0D4</accession>
<evidence type="ECO:0000259" key="6">
    <source>
        <dbReference type="PROSITE" id="PS51918"/>
    </source>
</evidence>
<dbReference type="SFLD" id="SFLDG01072">
    <property type="entry name" value="dehydrogenase_like"/>
    <property type="match status" value="1"/>
</dbReference>
<dbReference type="SFLD" id="SFLDG01067">
    <property type="entry name" value="SPASM/twitch_domain_containing"/>
    <property type="match status" value="1"/>
</dbReference>
<evidence type="ECO:0000256" key="2">
    <source>
        <dbReference type="ARBA" id="ARBA00022723"/>
    </source>
</evidence>
<dbReference type="SUPFAM" id="SSF102114">
    <property type="entry name" value="Radical SAM enzymes"/>
    <property type="match status" value="1"/>
</dbReference>
<dbReference type="RefSeq" id="WP_075132547.1">
    <property type="nucleotide sequence ID" value="NZ_MSIF01000003.1"/>
</dbReference>
<name>A0A7Z1B0D4_9PSEU</name>
<feature type="domain" description="Radical SAM core" evidence="6">
    <location>
        <begin position="6"/>
        <end position="241"/>
    </location>
</feature>
<evidence type="ECO:0000256" key="5">
    <source>
        <dbReference type="SAM" id="MobiDB-lite"/>
    </source>
</evidence>
<keyword evidence="4" id="KW-0411">Iron-sulfur</keyword>
<dbReference type="AlphaFoldDB" id="A0A7Z1B0D4"/>
<dbReference type="Pfam" id="PF04055">
    <property type="entry name" value="Radical_SAM"/>
    <property type="match status" value="1"/>
</dbReference>
<proteinExistence type="predicted"/>
<dbReference type="InterPro" id="IPR058240">
    <property type="entry name" value="rSAM_sf"/>
</dbReference>
<dbReference type="OrthoDB" id="9782387at2"/>
<dbReference type="GO" id="GO:0046872">
    <property type="term" value="F:metal ion binding"/>
    <property type="evidence" value="ECO:0007669"/>
    <property type="project" value="UniProtKB-KW"/>
</dbReference>
<dbReference type="InterPro" id="IPR007197">
    <property type="entry name" value="rSAM"/>
</dbReference>
<dbReference type="PANTHER" id="PTHR43273">
    <property type="entry name" value="ANAEROBIC SULFATASE-MATURATING ENZYME HOMOLOG ASLB-RELATED"/>
    <property type="match status" value="1"/>
</dbReference>
<dbReference type="InterPro" id="IPR023867">
    <property type="entry name" value="Sulphatase_maturase_rSAM"/>
</dbReference>
<evidence type="ECO:0000256" key="4">
    <source>
        <dbReference type="ARBA" id="ARBA00023014"/>
    </source>
</evidence>
<evidence type="ECO:0000313" key="8">
    <source>
        <dbReference type="Proteomes" id="UP000185696"/>
    </source>
</evidence>
<organism evidence="7 8">
    <name type="scientific">Actinophytocola xinjiangensis</name>
    <dbReference type="NCBI Taxonomy" id="485602"/>
    <lineage>
        <taxon>Bacteria</taxon>
        <taxon>Bacillati</taxon>
        <taxon>Actinomycetota</taxon>
        <taxon>Actinomycetes</taxon>
        <taxon>Pseudonocardiales</taxon>
        <taxon>Pseudonocardiaceae</taxon>
    </lineage>
</organism>
<dbReference type="InterPro" id="IPR013785">
    <property type="entry name" value="Aldolase_TIM"/>
</dbReference>
<evidence type="ECO:0000256" key="3">
    <source>
        <dbReference type="ARBA" id="ARBA00023004"/>
    </source>
</evidence>
<comment type="caution">
    <text evidence="7">The sequence shown here is derived from an EMBL/GenBank/DDBJ whole genome shotgun (WGS) entry which is preliminary data.</text>
</comment>
<gene>
    <name evidence="7" type="ORF">BLA60_10345</name>
</gene>
<feature type="compositionally biased region" description="Gly residues" evidence="5">
    <location>
        <begin position="132"/>
        <end position="141"/>
    </location>
</feature>
<dbReference type="GO" id="GO:0016491">
    <property type="term" value="F:oxidoreductase activity"/>
    <property type="evidence" value="ECO:0007669"/>
    <property type="project" value="InterPro"/>
</dbReference>
<feature type="compositionally biased region" description="Basic and acidic residues" evidence="5">
    <location>
        <begin position="142"/>
        <end position="151"/>
    </location>
</feature>
<keyword evidence="2" id="KW-0479">Metal-binding</keyword>
<dbReference type="PROSITE" id="PS51918">
    <property type="entry name" value="RADICAL_SAM"/>
    <property type="match status" value="1"/>
</dbReference>
<sequence length="389" mass="41632">MKTARERAFRQFVLKIHSRCNLACAYCYVYTMADQGWRTRPRVLSPELRERAAERIAEHANGHGLTEVRVVLHGGEPLLAGTAALADCVRSVRAALDPGVHALISVQTNGTLLTEQRVRDLADLDVRVGVSLDGGPGGPGGQDRRVDHRGRGSHDRVLAGLRHLRAAGRPDSFAGLLATIDLAADPVGTYEALLAQAPPTVDFLLPHGNWSAPPPGRVPGDPATPYGDWLIAVFDRWYGAPARETSVRMFEEIIHGLFGGTPAVEGLGLAAPAMAVVETDGAILLSDTLRSTYPGAAGTGLDVRRHTFDEVLALPELRAQHLGEQGLPAACRPCGVRRVCGGGLRAHRYRAGAGFDRPSVYCADLLALIRHIRDVLTREVAALRAVGAP</sequence>
<dbReference type="SFLD" id="SFLDG01386">
    <property type="entry name" value="main_SPASM_domain-containing"/>
    <property type="match status" value="1"/>
</dbReference>
<evidence type="ECO:0000256" key="1">
    <source>
        <dbReference type="ARBA" id="ARBA00022691"/>
    </source>
</evidence>
<dbReference type="SFLD" id="SFLDS00029">
    <property type="entry name" value="Radical_SAM"/>
    <property type="match status" value="1"/>
</dbReference>
<reference evidence="7 8" key="1">
    <citation type="submission" date="2016-12" db="EMBL/GenBank/DDBJ databases">
        <title>The draft genome sequence of Actinophytocola xinjiangensis.</title>
        <authorList>
            <person name="Wang W."/>
            <person name="Yuan L."/>
        </authorList>
    </citation>
    <scope>NUCLEOTIDE SEQUENCE [LARGE SCALE GENOMIC DNA]</scope>
    <source>
        <strain evidence="7 8">CGMCC 4.4663</strain>
    </source>
</reference>
<keyword evidence="1" id="KW-0949">S-adenosyl-L-methionine</keyword>
<dbReference type="InterPro" id="IPR026335">
    <property type="entry name" value="rSAM_SPASM_FxsB"/>
</dbReference>
<keyword evidence="8" id="KW-1185">Reference proteome</keyword>
<dbReference type="CDD" id="cd01335">
    <property type="entry name" value="Radical_SAM"/>
    <property type="match status" value="1"/>
</dbReference>
<evidence type="ECO:0000313" key="7">
    <source>
        <dbReference type="EMBL" id="OLF12356.1"/>
    </source>
</evidence>
<keyword evidence="3" id="KW-0408">Iron</keyword>
<dbReference type="PANTHER" id="PTHR43273:SF8">
    <property type="entry name" value="RADICAL SAM DOMAIN PROTEIN"/>
    <property type="match status" value="1"/>
</dbReference>